<evidence type="ECO:0000256" key="1">
    <source>
        <dbReference type="SAM" id="MobiDB-lite"/>
    </source>
</evidence>
<sequence length="57" mass="6671">MTTWHCRECGLEVTRTARFGCCDGCRPDRSHSTQKRAQSVRDARRHREANEPPHYLT</sequence>
<proteinExistence type="predicted"/>
<name>A0A1H8UIB4_9ACTN</name>
<dbReference type="AlphaFoldDB" id="A0A1H8UIB4"/>
<dbReference type="Proteomes" id="UP000198960">
    <property type="component" value="Unassembled WGS sequence"/>
</dbReference>
<keyword evidence="3" id="KW-1185">Reference proteome</keyword>
<evidence type="ECO:0000313" key="3">
    <source>
        <dbReference type="Proteomes" id="UP000198960"/>
    </source>
</evidence>
<organism evidence="2 3">
    <name type="scientific">Trujillonella endophytica</name>
    <dbReference type="NCBI Taxonomy" id="673521"/>
    <lineage>
        <taxon>Bacteria</taxon>
        <taxon>Bacillati</taxon>
        <taxon>Actinomycetota</taxon>
        <taxon>Actinomycetes</taxon>
        <taxon>Geodermatophilales</taxon>
        <taxon>Geodermatophilaceae</taxon>
        <taxon>Trujillonella</taxon>
    </lineage>
</organism>
<dbReference type="EMBL" id="FOEE01000008">
    <property type="protein sequence ID" value="SEP02836.1"/>
    <property type="molecule type" value="Genomic_DNA"/>
</dbReference>
<reference evidence="3" key="1">
    <citation type="submission" date="2016-10" db="EMBL/GenBank/DDBJ databases">
        <authorList>
            <person name="Varghese N."/>
            <person name="Submissions S."/>
        </authorList>
    </citation>
    <scope>NUCLEOTIDE SEQUENCE [LARGE SCALE GENOMIC DNA]</scope>
    <source>
        <strain evidence="3">DSM 45413</strain>
    </source>
</reference>
<feature type="region of interest" description="Disordered" evidence="1">
    <location>
        <begin position="25"/>
        <end position="57"/>
    </location>
</feature>
<accession>A0A1H8UIB4</accession>
<evidence type="ECO:0000313" key="2">
    <source>
        <dbReference type="EMBL" id="SEP02836.1"/>
    </source>
</evidence>
<dbReference type="STRING" id="673521.SAMN05660991_02935"/>
<gene>
    <name evidence="2" type="ORF">SAMN05660991_02935</name>
</gene>
<protein>
    <submittedName>
        <fullName evidence="2">Uncharacterized protein</fullName>
    </submittedName>
</protein>